<dbReference type="EMBL" id="FNCS01000014">
    <property type="protein sequence ID" value="SDG97287.1"/>
    <property type="molecule type" value="Genomic_DNA"/>
</dbReference>
<reference evidence="1 2" key="1">
    <citation type="submission" date="2016-10" db="EMBL/GenBank/DDBJ databases">
        <authorList>
            <person name="de Groot N.N."/>
        </authorList>
    </citation>
    <scope>NUCLEOTIDE SEQUENCE [LARGE SCALE GENOMIC DNA]</scope>
    <source>
        <strain evidence="1 2">CGMCC 1.10267</strain>
    </source>
</reference>
<name>A0A1G7YLN3_9HYPH</name>
<proteinExistence type="predicted"/>
<keyword evidence="2" id="KW-1185">Reference proteome</keyword>
<gene>
    <name evidence="1" type="ORF">SAMN04487974_11481</name>
</gene>
<evidence type="ECO:0000313" key="2">
    <source>
        <dbReference type="Proteomes" id="UP000199495"/>
    </source>
</evidence>
<dbReference type="Proteomes" id="UP000199495">
    <property type="component" value="Unassembled WGS sequence"/>
</dbReference>
<organism evidence="1 2">
    <name type="scientific">Pelagibacterium luteolum</name>
    <dbReference type="NCBI Taxonomy" id="440168"/>
    <lineage>
        <taxon>Bacteria</taxon>
        <taxon>Pseudomonadati</taxon>
        <taxon>Pseudomonadota</taxon>
        <taxon>Alphaproteobacteria</taxon>
        <taxon>Hyphomicrobiales</taxon>
        <taxon>Devosiaceae</taxon>
        <taxon>Pelagibacterium</taxon>
    </lineage>
</organism>
<evidence type="ECO:0000313" key="1">
    <source>
        <dbReference type="EMBL" id="SDG97287.1"/>
    </source>
</evidence>
<dbReference type="AlphaFoldDB" id="A0A1G7YLN3"/>
<dbReference type="OrthoDB" id="8481132at2"/>
<accession>A0A1G7YLN3</accession>
<protein>
    <submittedName>
        <fullName evidence="1">Uncharacterized protein</fullName>
    </submittedName>
</protein>
<dbReference type="RefSeq" id="WP_143009422.1">
    <property type="nucleotide sequence ID" value="NZ_FNCS01000014.1"/>
</dbReference>
<sequence length="64" mass="7296">MSRLITIADLQGRSLTELHVMQHQVQCALAQTQPDTEAHRQAVASLDAIRRMIRQKQQAMAPRF</sequence>